<keyword evidence="3 6" id="KW-0808">Transferase</keyword>
<protein>
    <submittedName>
        <fullName evidence="7">Octaprenyl-diphosphate synthase</fullName>
        <ecNumber evidence="7">2.5.1.90</ecNumber>
    </submittedName>
</protein>
<accession>A0A5B9W3A1</accession>
<evidence type="ECO:0000256" key="1">
    <source>
        <dbReference type="ARBA" id="ARBA00001946"/>
    </source>
</evidence>
<dbReference type="PANTHER" id="PTHR12001">
    <property type="entry name" value="GERANYLGERANYL PYROPHOSPHATE SYNTHASE"/>
    <property type="match status" value="1"/>
</dbReference>
<reference evidence="7 8" key="1">
    <citation type="submission" date="2019-08" db="EMBL/GenBank/DDBJ databases">
        <title>Deep-cultivation of Planctomycetes and their phenomic and genomic characterization uncovers novel biology.</title>
        <authorList>
            <person name="Wiegand S."/>
            <person name="Jogler M."/>
            <person name="Boedeker C."/>
            <person name="Pinto D."/>
            <person name="Vollmers J."/>
            <person name="Rivas-Marin E."/>
            <person name="Kohn T."/>
            <person name="Peeters S.H."/>
            <person name="Heuer A."/>
            <person name="Rast P."/>
            <person name="Oberbeckmann S."/>
            <person name="Bunk B."/>
            <person name="Jeske O."/>
            <person name="Meyerdierks A."/>
            <person name="Storesund J.E."/>
            <person name="Kallscheuer N."/>
            <person name="Luecker S."/>
            <person name="Lage O.M."/>
            <person name="Pohl T."/>
            <person name="Merkel B.J."/>
            <person name="Hornburger P."/>
            <person name="Mueller R.-W."/>
            <person name="Bruemmer F."/>
            <person name="Labrenz M."/>
            <person name="Spormann A.M."/>
            <person name="Op den Camp H."/>
            <person name="Overmann J."/>
            <person name="Amann R."/>
            <person name="Jetten M.S.M."/>
            <person name="Mascher T."/>
            <person name="Medema M.H."/>
            <person name="Devos D.P."/>
            <person name="Kaster A.-K."/>
            <person name="Ovreas L."/>
            <person name="Rohde M."/>
            <person name="Galperin M.Y."/>
            <person name="Jogler C."/>
        </authorList>
    </citation>
    <scope>NUCLEOTIDE SEQUENCE [LARGE SCALE GENOMIC DNA]</scope>
    <source>
        <strain evidence="7 8">OJF2</strain>
    </source>
</reference>
<dbReference type="InterPro" id="IPR008949">
    <property type="entry name" value="Isoprenoid_synthase_dom_sf"/>
</dbReference>
<keyword evidence="5" id="KW-0460">Magnesium</keyword>
<dbReference type="InterPro" id="IPR033749">
    <property type="entry name" value="Polyprenyl_synt_CS"/>
</dbReference>
<gene>
    <name evidence="7" type="primary">ispB</name>
    <name evidence="7" type="ORF">OJF2_36070</name>
</gene>
<evidence type="ECO:0000313" key="8">
    <source>
        <dbReference type="Proteomes" id="UP000324233"/>
    </source>
</evidence>
<dbReference type="GO" id="GO:0106350">
    <property type="term" value="F:all-trans-octaprenyl-diphosphate synthase activity"/>
    <property type="evidence" value="ECO:0007669"/>
    <property type="project" value="UniProtKB-EC"/>
</dbReference>
<dbReference type="SFLD" id="SFLDS00005">
    <property type="entry name" value="Isoprenoid_Synthase_Type_I"/>
    <property type="match status" value="1"/>
</dbReference>
<comment type="similarity">
    <text evidence="2 6">Belongs to the FPP/GGPP synthase family.</text>
</comment>
<dbReference type="EC" id="2.5.1.90" evidence="7"/>
<evidence type="ECO:0000256" key="3">
    <source>
        <dbReference type="ARBA" id="ARBA00022679"/>
    </source>
</evidence>
<evidence type="ECO:0000256" key="2">
    <source>
        <dbReference type="ARBA" id="ARBA00006706"/>
    </source>
</evidence>
<proteinExistence type="inferred from homology"/>
<keyword evidence="8" id="KW-1185">Reference proteome</keyword>
<dbReference type="GO" id="GO:0046872">
    <property type="term" value="F:metal ion binding"/>
    <property type="evidence" value="ECO:0007669"/>
    <property type="project" value="UniProtKB-KW"/>
</dbReference>
<dbReference type="EMBL" id="CP042997">
    <property type="protein sequence ID" value="QEH35062.1"/>
    <property type="molecule type" value="Genomic_DNA"/>
</dbReference>
<evidence type="ECO:0000256" key="4">
    <source>
        <dbReference type="ARBA" id="ARBA00022723"/>
    </source>
</evidence>
<dbReference type="KEGG" id="agv:OJF2_36070"/>
<dbReference type="AlphaFoldDB" id="A0A5B9W3A1"/>
<dbReference type="Gene3D" id="1.10.600.10">
    <property type="entry name" value="Farnesyl Diphosphate Synthase"/>
    <property type="match status" value="1"/>
</dbReference>
<keyword evidence="4" id="KW-0479">Metal-binding</keyword>
<dbReference type="Pfam" id="PF00348">
    <property type="entry name" value="polyprenyl_synt"/>
    <property type="match status" value="1"/>
</dbReference>
<organism evidence="7 8">
    <name type="scientific">Aquisphaera giovannonii</name>
    <dbReference type="NCBI Taxonomy" id="406548"/>
    <lineage>
        <taxon>Bacteria</taxon>
        <taxon>Pseudomonadati</taxon>
        <taxon>Planctomycetota</taxon>
        <taxon>Planctomycetia</taxon>
        <taxon>Isosphaerales</taxon>
        <taxon>Isosphaeraceae</taxon>
        <taxon>Aquisphaera</taxon>
    </lineage>
</organism>
<dbReference type="PROSITE" id="PS00444">
    <property type="entry name" value="POLYPRENYL_SYNTHASE_2"/>
    <property type="match status" value="1"/>
</dbReference>
<evidence type="ECO:0000256" key="5">
    <source>
        <dbReference type="ARBA" id="ARBA00022842"/>
    </source>
</evidence>
<sequence>MTRRPVLEMDATRRALADLFAPIRDELAEAERIFRRELESRFPFVQQLVDHCGDYRGKRLRPALLLLSGRACGAVTGAHPVLAAVVEMIHTATLVHDDILDESMVRRHAATVNAEWGNETAVLLGDYMFTHAFHLAASLETTQACRWIGRATNRVCEGEMQQVHHRGNLDLGEDGYFAIIDGKTAELTAVSCRLGAHYAGADADTSEALDRYGRNLGIAFQIADDVLDLWGDERATGKSLGTDLEKQKLTLPLIHLLAHAKPAATAAARRLLERARPECRRELVPLLEEAGSLDYAWQRARGHVREAIAALDGLPDSEAVAALRVLAELSARRSS</sequence>
<dbReference type="Proteomes" id="UP000324233">
    <property type="component" value="Chromosome"/>
</dbReference>
<evidence type="ECO:0000256" key="6">
    <source>
        <dbReference type="RuleBase" id="RU004466"/>
    </source>
</evidence>
<name>A0A5B9W3A1_9BACT</name>
<dbReference type="InterPro" id="IPR000092">
    <property type="entry name" value="Polyprenyl_synt"/>
</dbReference>
<dbReference type="SUPFAM" id="SSF48576">
    <property type="entry name" value="Terpenoid synthases"/>
    <property type="match status" value="1"/>
</dbReference>
<evidence type="ECO:0000313" key="7">
    <source>
        <dbReference type="EMBL" id="QEH35062.1"/>
    </source>
</evidence>
<dbReference type="RefSeq" id="WP_148594907.1">
    <property type="nucleotide sequence ID" value="NZ_CP042997.1"/>
</dbReference>
<dbReference type="PANTHER" id="PTHR12001:SF69">
    <property type="entry name" value="ALL TRANS-POLYPRENYL-DIPHOSPHATE SYNTHASE PDSS1"/>
    <property type="match status" value="1"/>
</dbReference>
<dbReference type="GO" id="GO:0008299">
    <property type="term" value="P:isoprenoid biosynthetic process"/>
    <property type="evidence" value="ECO:0007669"/>
    <property type="project" value="InterPro"/>
</dbReference>
<dbReference type="CDD" id="cd00685">
    <property type="entry name" value="Trans_IPPS_HT"/>
    <property type="match status" value="1"/>
</dbReference>
<dbReference type="OrthoDB" id="9805316at2"/>
<dbReference type="PROSITE" id="PS00723">
    <property type="entry name" value="POLYPRENYL_SYNTHASE_1"/>
    <property type="match status" value="1"/>
</dbReference>
<comment type="cofactor">
    <cofactor evidence="1">
        <name>Mg(2+)</name>
        <dbReference type="ChEBI" id="CHEBI:18420"/>
    </cofactor>
</comment>